<reference evidence="1" key="1">
    <citation type="submission" date="2022-08" db="UniProtKB">
        <authorList>
            <consortium name="EnsemblMetazoa"/>
        </authorList>
    </citation>
    <scope>IDENTIFICATION</scope>
    <source>
        <strain evidence="1">EBRO</strain>
    </source>
</reference>
<dbReference type="VEuPathDB" id="VectorBase:AATE002876"/>
<name>A0A182IP92_ANOAO</name>
<protein>
    <recommendedName>
        <fullName evidence="2">Ionotropic glutamate receptor C-terminal domain-containing protein</fullName>
    </recommendedName>
</protein>
<proteinExistence type="predicted"/>
<dbReference type="Gene3D" id="1.10.287.70">
    <property type="match status" value="1"/>
</dbReference>
<organism evidence="1">
    <name type="scientific">Anopheles atroparvus</name>
    <name type="common">European mosquito</name>
    <dbReference type="NCBI Taxonomy" id="41427"/>
    <lineage>
        <taxon>Eukaryota</taxon>
        <taxon>Metazoa</taxon>
        <taxon>Ecdysozoa</taxon>
        <taxon>Arthropoda</taxon>
        <taxon>Hexapoda</taxon>
        <taxon>Insecta</taxon>
        <taxon>Pterygota</taxon>
        <taxon>Neoptera</taxon>
        <taxon>Endopterygota</taxon>
        <taxon>Diptera</taxon>
        <taxon>Nematocera</taxon>
        <taxon>Culicoidea</taxon>
        <taxon>Culicidae</taxon>
        <taxon>Anophelinae</taxon>
        <taxon>Anopheles</taxon>
    </lineage>
</organism>
<accession>A0A182IP92</accession>
<sequence length="492" mass="55203">MARSVPSRLRAVVWWLLIFTPLSQQQQQQTLPGRTDRAESHDTTGHEAEVAFWAQLIGRVGCREVVVLDWFAFLDPASPLRPPLHRLAIIVPIVTQPSVHTDRTLGEFFQQLAQQSLFSEPYNWLFLISPEHEPFVRATLRRLPLRADSSVYCVIYRPATPFRDDATGNLERKVLPTDRTVRRMQTIHPEVAGRTLVELWAVPPTDPDPHGSRPSNVSDHTVRTVQQLYRLQTRTQTIDVAVELAGRYSAHVSVHVIFRHFPPFPALVDTRTIDAPEGMDDAGRLVLYGPRGVELRNDFFHLATVPIMVYTGAAGYVNSTLIAGSMPLFRNASLYLFIQHADIRYDERSSKILLVVLLPCCAIGALLCLSLLLMFNLMVDRDRVHPNGRKLTLADSLIWFIGVAAQQGSSVRPNSLSTMLLILVSLLFSSILYCTYVSHITSELSVDVAAQDLLEDLLEGNQYQIGFVGNGTATLDFSVVSYETWMTSPLHV</sequence>
<evidence type="ECO:0008006" key="2">
    <source>
        <dbReference type="Google" id="ProtNLM"/>
    </source>
</evidence>
<evidence type="ECO:0000313" key="1">
    <source>
        <dbReference type="EnsemblMetazoa" id="AATE002876-PA.1"/>
    </source>
</evidence>
<dbReference type="EnsemblMetazoa" id="AATE002876-RA">
    <property type="protein sequence ID" value="AATE002876-PA.1"/>
    <property type="gene ID" value="AATE002876"/>
</dbReference>
<dbReference type="AlphaFoldDB" id="A0A182IP92"/>